<dbReference type="EMBL" id="JANBVB010000964">
    <property type="protein sequence ID" value="KAJ2891537.1"/>
    <property type="molecule type" value="Genomic_DNA"/>
</dbReference>
<gene>
    <name evidence="1" type="ORF">IWW38_003578</name>
</gene>
<evidence type="ECO:0000313" key="2">
    <source>
        <dbReference type="Proteomes" id="UP001139981"/>
    </source>
</evidence>
<proteinExistence type="predicted"/>
<protein>
    <submittedName>
        <fullName evidence="1">Uncharacterized protein</fullName>
    </submittedName>
</protein>
<organism evidence="1 2">
    <name type="scientific">Coemansia aciculifera</name>
    <dbReference type="NCBI Taxonomy" id="417176"/>
    <lineage>
        <taxon>Eukaryota</taxon>
        <taxon>Fungi</taxon>
        <taxon>Fungi incertae sedis</taxon>
        <taxon>Zoopagomycota</taxon>
        <taxon>Kickxellomycotina</taxon>
        <taxon>Kickxellomycetes</taxon>
        <taxon>Kickxellales</taxon>
        <taxon>Kickxellaceae</taxon>
        <taxon>Coemansia</taxon>
    </lineage>
</organism>
<keyword evidence="2" id="KW-1185">Reference proteome</keyword>
<evidence type="ECO:0000313" key="1">
    <source>
        <dbReference type="EMBL" id="KAJ2891537.1"/>
    </source>
</evidence>
<name>A0ACC1M1C9_9FUNG</name>
<dbReference type="Proteomes" id="UP001139981">
    <property type="component" value="Unassembled WGS sequence"/>
</dbReference>
<reference evidence="1" key="1">
    <citation type="submission" date="2022-07" db="EMBL/GenBank/DDBJ databases">
        <title>Phylogenomic reconstructions and comparative analyses of Kickxellomycotina fungi.</title>
        <authorList>
            <person name="Reynolds N.K."/>
            <person name="Stajich J.E."/>
            <person name="Barry K."/>
            <person name="Grigoriev I.V."/>
            <person name="Crous P."/>
            <person name="Smith M.E."/>
        </authorList>
    </citation>
    <scope>NUCLEOTIDE SEQUENCE</scope>
    <source>
        <strain evidence="1">CBS 190363</strain>
    </source>
</reference>
<sequence>MRRAHHQSWTDSMASSITLSGSMSAAGRAPPTGSRLARPGAHTTNPLALRRLVHELNASRIDEESNEEEEEFDDEGERTGMTAEAEHPDRMHPRLMSPLDRSARHPQREAMLRASVFDDEPEDGSLAQSRGLKAARTVKRKTRRLLYLISYYISRFIHELGSTTAVTYRPVQFGIY</sequence>
<accession>A0ACC1M1C9</accession>
<comment type="caution">
    <text evidence="1">The sequence shown here is derived from an EMBL/GenBank/DDBJ whole genome shotgun (WGS) entry which is preliminary data.</text>
</comment>